<dbReference type="PROSITE" id="PS51257">
    <property type="entry name" value="PROKAR_LIPOPROTEIN"/>
    <property type="match status" value="1"/>
</dbReference>
<evidence type="ECO:0000256" key="1">
    <source>
        <dbReference type="SAM" id="SignalP"/>
    </source>
</evidence>
<dbReference type="RefSeq" id="WP_129646059.1">
    <property type="nucleotide sequence ID" value="NZ_LR215037.1"/>
</dbReference>
<accession>A0A449B3L1</accession>
<dbReference type="Pfam" id="PF07390">
    <property type="entry name" value="P30"/>
    <property type="match status" value="1"/>
</dbReference>
<name>A0A449B3L1_9BACT</name>
<protein>
    <recommendedName>
        <fullName evidence="4">Lipoprotein</fullName>
    </recommendedName>
</protein>
<dbReference type="AlphaFoldDB" id="A0A449B3L1"/>
<evidence type="ECO:0008006" key="4">
    <source>
        <dbReference type="Google" id="ProtNLM"/>
    </source>
</evidence>
<proteinExistence type="predicted"/>
<dbReference type="KEGG" id="mmau:NCTC10168_00091"/>
<keyword evidence="3" id="KW-1185">Reference proteome</keyword>
<dbReference type="Proteomes" id="UP000290243">
    <property type="component" value="Chromosome"/>
</dbReference>
<evidence type="ECO:0000313" key="2">
    <source>
        <dbReference type="EMBL" id="VEU75177.1"/>
    </source>
</evidence>
<feature type="signal peptide" evidence="1">
    <location>
        <begin position="1"/>
        <end position="22"/>
    </location>
</feature>
<dbReference type="InterPro" id="IPR009975">
    <property type="entry name" value="P30"/>
</dbReference>
<sequence length="205" mass="22496">MKNKFIKLLGLTPLTLAPIAIAASCNTTSENSEDKKVLEEKEIAGTNIKIVPYKGTVEEKALPEGWTYSTETNLSSINKEEFAFEPASGQSFANDKLISTKGKENSYDIFLSSFQGTNTVYGKSESTKPFEGINLGTFKGTTFNFTTATNPIYTNSKGLQNASGYATVIENTEGRTIKVLVRLFNFKSKQISKSVYELTLTHVTV</sequence>
<evidence type="ECO:0000313" key="3">
    <source>
        <dbReference type="Proteomes" id="UP000290243"/>
    </source>
</evidence>
<dbReference type="OrthoDB" id="9766486at2"/>
<feature type="chain" id="PRO_5019106732" description="Lipoprotein" evidence="1">
    <location>
        <begin position="23"/>
        <end position="205"/>
    </location>
</feature>
<gene>
    <name evidence="2" type="ORF">NCTC10168_00091</name>
</gene>
<keyword evidence="1" id="KW-0732">Signal</keyword>
<reference evidence="2 3" key="1">
    <citation type="submission" date="2019-01" db="EMBL/GenBank/DDBJ databases">
        <authorList>
            <consortium name="Pathogen Informatics"/>
        </authorList>
    </citation>
    <scope>NUCLEOTIDE SEQUENCE [LARGE SCALE GENOMIC DNA]</scope>
    <source>
        <strain evidence="2 3">NCTC10168</strain>
    </source>
</reference>
<organism evidence="2 3">
    <name type="scientific">Mycoplasmopsis maculosa</name>
    <dbReference type="NCBI Taxonomy" id="114885"/>
    <lineage>
        <taxon>Bacteria</taxon>
        <taxon>Bacillati</taxon>
        <taxon>Mycoplasmatota</taxon>
        <taxon>Mycoplasmoidales</taxon>
        <taxon>Metamycoplasmataceae</taxon>
        <taxon>Mycoplasmopsis</taxon>
    </lineage>
</organism>
<dbReference type="EMBL" id="LR215037">
    <property type="protein sequence ID" value="VEU75177.1"/>
    <property type="molecule type" value="Genomic_DNA"/>
</dbReference>